<feature type="region of interest" description="Disordered" evidence="1">
    <location>
        <begin position="1"/>
        <end position="33"/>
    </location>
</feature>
<protein>
    <submittedName>
        <fullName evidence="2">Uncharacterized protein</fullName>
    </submittedName>
</protein>
<dbReference type="AlphaFoldDB" id="A0A6H2A1P7"/>
<dbReference type="EMBL" id="MT144439">
    <property type="protein sequence ID" value="QJA53659.1"/>
    <property type="molecule type" value="Genomic_DNA"/>
</dbReference>
<accession>A0A6H2A1P7</accession>
<organism evidence="2">
    <name type="scientific">viral metagenome</name>
    <dbReference type="NCBI Taxonomy" id="1070528"/>
    <lineage>
        <taxon>unclassified sequences</taxon>
        <taxon>metagenomes</taxon>
        <taxon>organismal metagenomes</taxon>
    </lineage>
</organism>
<gene>
    <name evidence="2" type="ORF">TM448A03774_0007</name>
</gene>
<sequence length="123" mass="14810">MKIETRPQQTQKSDEKFMKDSSHQDHAHELVKRDVGELKEMGLTKEEIVDKMAFKGFLKTDTDRKILDSVIKQQRVREDPELYRKRTEAKARSQAEIDYFIRQSDETNCREMEEARRRPKKYF</sequence>
<name>A0A6H2A1P7_9ZZZZ</name>
<evidence type="ECO:0000256" key="1">
    <source>
        <dbReference type="SAM" id="MobiDB-lite"/>
    </source>
</evidence>
<reference evidence="2" key="1">
    <citation type="submission" date="2020-03" db="EMBL/GenBank/DDBJ databases">
        <title>The deep terrestrial virosphere.</title>
        <authorList>
            <person name="Holmfeldt K."/>
            <person name="Nilsson E."/>
            <person name="Simone D."/>
            <person name="Lopez-Fernandez M."/>
            <person name="Wu X."/>
            <person name="de Brujin I."/>
            <person name="Lundin D."/>
            <person name="Andersson A."/>
            <person name="Bertilsson S."/>
            <person name="Dopson M."/>
        </authorList>
    </citation>
    <scope>NUCLEOTIDE SEQUENCE</scope>
    <source>
        <strain evidence="2">TM448A03774</strain>
    </source>
</reference>
<feature type="compositionally biased region" description="Polar residues" evidence="1">
    <location>
        <begin position="1"/>
        <end position="11"/>
    </location>
</feature>
<proteinExistence type="predicted"/>
<evidence type="ECO:0000313" key="2">
    <source>
        <dbReference type="EMBL" id="QJA53659.1"/>
    </source>
</evidence>
<feature type="compositionally biased region" description="Basic and acidic residues" evidence="1">
    <location>
        <begin position="12"/>
        <end position="33"/>
    </location>
</feature>